<dbReference type="EMBL" id="CAFBNA010000101">
    <property type="protein sequence ID" value="CAB4940572.1"/>
    <property type="molecule type" value="Genomic_DNA"/>
</dbReference>
<reference evidence="4" key="1">
    <citation type="submission" date="2020-05" db="EMBL/GenBank/DDBJ databases">
        <authorList>
            <person name="Chiriac C."/>
            <person name="Salcher M."/>
            <person name="Ghai R."/>
            <person name="Kavagutti S V."/>
        </authorList>
    </citation>
    <scope>NUCLEOTIDE SEQUENCE</scope>
</reference>
<dbReference type="PROSITE" id="PS51677">
    <property type="entry name" value="NODB"/>
    <property type="match status" value="1"/>
</dbReference>
<dbReference type="GO" id="GO:0005975">
    <property type="term" value="P:carbohydrate metabolic process"/>
    <property type="evidence" value="ECO:0007669"/>
    <property type="project" value="InterPro"/>
</dbReference>
<evidence type="ECO:0000313" key="2">
    <source>
        <dbReference type="EMBL" id="CAB4620523.1"/>
    </source>
</evidence>
<evidence type="ECO:0000313" key="4">
    <source>
        <dbReference type="EMBL" id="CAB4940572.1"/>
    </source>
</evidence>
<dbReference type="PANTHER" id="PTHR47561">
    <property type="entry name" value="POLYSACCHARIDE DEACETYLASE FAMILY PROTEIN (AFU_ORTHOLOGUE AFUA_6G05030)"/>
    <property type="match status" value="1"/>
</dbReference>
<dbReference type="CDD" id="cd10941">
    <property type="entry name" value="CE4_PuuE_HpPgdA_like_2"/>
    <property type="match status" value="1"/>
</dbReference>
<sequence>MPTLEFMDRPVSFTLDFEDLRTDPTVQEERVGMVTDRILDRLRELGIKGTFFCVGELASRHPELIRRVVADGHELGVHGLHHIPNDLLGPERFRSDNREAKAILSELAGAEVTLYRAPQYSLIPSTPWVPEILTELGFIASSSVLPARSPLYGWPGAPVTPFRWPSGLIELPSPVMKVGPATIPFLGGTYLRLLPAALRRRGVRRADPETVLWTYCHPWEFDPGEKFYVYEHGGWLVSRVGWLNRRGMLKRVEATLTPIAGKPLGEVVASLGPLPVFDPTASGSASTSGRS</sequence>
<dbReference type="Pfam" id="PF11959">
    <property type="entry name" value="DUF3473"/>
    <property type="match status" value="1"/>
</dbReference>
<dbReference type="InterPro" id="IPR011330">
    <property type="entry name" value="Glyco_hydro/deAcase_b/a-brl"/>
</dbReference>
<accession>A0A6J7JE91</accession>
<feature type="domain" description="NodB homology" evidence="1">
    <location>
        <begin position="9"/>
        <end position="291"/>
    </location>
</feature>
<dbReference type="InterPro" id="IPR045235">
    <property type="entry name" value="PuuE_HpPgdA-like"/>
</dbReference>
<dbReference type="SUPFAM" id="SSF88713">
    <property type="entry name" value="Glycoside hydrolase/deacetylase"/>
    <property type="match status" value="1"/>
</dbReference>
<dbReference type="Pfam" id="PF01522">
    <property type="entry name" value="Polysacc_deac_1"/>
    <property type="match status" value="1"/>
</dbReference>
<dbReference type="AlphaFoldDB" id="A0A6J7JE91"/>
<evidence type="ECO:0000313" key="3">
    <source>
        <dbReference type="EMBL" id="CAB4638642.1"/>
    </source>
</evidence>
<dbReference type="Gene3D" id="3.20.20.370">
    <property type="entry name" value="Glycoside hydrolase/deacetylase"/>
    <property type="match status" value="1"/>
</dbReference>
<organism evidence="4">
    <name type="scientific">freshwater metagenome</name>
    <dbReference type="NCBI Taxonomy" id="449393"/>
    <lineage>
        <taxon>unclassified sequences</taxon>
        <taxon>metagenomes</taxon>
        <taxon>ecological metagenomes</taxon>
    </lineage>
</organism>
<gene>
    <name evidence="2" type="ORF">UFOPK1827_01955</name>
    <name evidence="3" type="ORF">UFOPK2000_01194</name>
    <name evidence="4" type="ORF">UFOPK3708_01426</name>
</gene>
<dbReference type="InterPro" id="IPR022560">
    <property type="entry name" value="DUF3473"/>
</dbReference>
<name>A0A6J7JE91_9ZZZZ</name>
<dbReference type="EMBL" id="CAEZUO010000154">
    <property type="protein sequence ID" value="CAB4620523.1"/>
    <property type="molecule type" value="Genomic_DNA"/>
</dbReference>
<dbReference type="PANTHER" id="PTHR47561:SF1">
    <property type="entry name" value="POLYSACCHARIDE DEACETYLASE FAMILY PROTEIN (AFU_ORTHOLOGUE AFUA_6G05030)"/>
    <property type="match status" value="1"/>
</dbReference>
<proteinExistence type="predicted"/>
<dbReference type="InterPro" id="IPR002509">
    <property type="entry name" value="NODB_dom"/>
</dbReference>
<dbReference type="EMBL" id="CAEZVK010000144">
    <property type="protein sequence ID" value="CAB4638642.1"/>
    <property type="molecule type" value="Genomic_DNA"/>
</dbReference>
<protein>
    <submittedName>
        <fullName evidence="4">Unannotated protein</fullName>
    </submittedName>
</protein>
<evidence type="ECO:0000259" key="1">
    <source>
        <dbReference type="PROSITE" id="PS51677"/>
    </source>
</evidence>
<dbReference type="GO" id="GO:0016810">
    <property type="term" value="F:hydrolase activity, acting on carbon-nitrogen (but not peptide) bonds"/>
    <property type="evidence" value="ECO:0007669"/>
    <property type="project" value="InterPro"/>
</dbReference>